<sequence length="776" mass="92135">MADIKIYFLKKEINKIKENLNINLNEVKEDFKEEAKNNIENFIHFLDNALTSNKKIDNIITDINSKINSFNDKINDIMKKSMELNPMVNVMPDLSADDFYEVKTFAENIKLTENEYFNKFADNENINDELLDRIISLDNQIKEVEKTDKSYNKENKKNLYKERAEIYNSLSMPSYAIEDCNKAIEIDANDINLKLLKLDILKKGNEVNADDIIKCYDDIINLDKNNLESYYKKIEYLESLGNRQDNIIKCFDDIIELDKNNAERYYKKLWYLQSLGNREEDVIKCYDDIINLNKNNLESYYKKIEYLESLVGRQEEIINCCNEILNIDSNNIKALYIIADEYRKQADKTSKEDDYKKALEYYNKVKSLDKNYNAYYEEYCLDKINYNENLQKEIKYYYDKAETFFELGRHKEAINCADKAVSLDEKYYKSYYFKGSLLKNIENYNEAIVCFDKAIEINDKDTDSYYNKALILFELKKYNESIEVMDLYLKIDDKNSNAYHYKGLCLYNLKKYDEALESFKSTNNFNKYDMYYFLGEIYEIKNNYKEAIKYYDEALKNYKEKNNARDYYIIGMTLYKLSLFDKAIDNFNKALSFIDNKNAEDILNYCNNILKLEKNNKVFYAYKIIALILLNKYDEALSLYNNIEKNNESLSRDELYQKALNILDENKIDVNSNKREEEDNKSDIKSLKEQINLLKSKGENYLVMEWYDKIIEANNQNIESYREKIEFAKSIGNSKAAIECYDKMMKLSPIEAYKGKAEIYRTLANENDSNKKNIMT</sequence>
<proteinExistence type="predicted"/>
<gene>
    <name evidence="5" type="ORF">EPJ72_00760</name>
</gene>
<feature type="repeat" description="TPR" evidence="3">
    <location>
        <begin position="528"/>
        <end position="561"/>
    </location>
</feature>
<dbReference type="Pfam" id="PF12895">
    <property type="entry name" value="ANAPC3"/>
    <property type="match status" value="1"/>
</dbReference>
<reference evidence="5 6" key="1">
    <citation type="journal article" date="1992" name="Lakartidningen">
        <title>[Penicillin V and not amoxicillin is the first choice preparation in acute otitis].</title>
        <authorList>
            <person name="Kamme C."/>
            <person name="Lundgren K."/>
            <person name="Prellner K."/>
        </authorList>
    </citation>
    <scope>NUCLEOTIDE SEQUENCE [LARGE SCALE GENOMIC DNA]</scope>
    <source>
        <strain evidence="5 6">PC5538III-hc</strain>
    </source>
</reference>
<evidence type="ECO:0000256" key="1">
    <source>
        <dbReference type="ARBA" id="ARBA00022737"/>
    </source>
</evidence>
<feature type="coiled-coil region" evidence="4">
    <location>
        <begin position="10"/>
        <end position="37"/>
    </location>
</feature>
<dbReference type="PROSITE" id="PS50293">
    <property type="entry name" value="TPR_REGION"/>
    <property type="match status" value="1"/>
</dbReference>
<dbReference type="PANTHER" id="PTHR44943:SF4">
    <property type="entry name" value="TPR REPEAT-CONTAINING PROTEIN MJ0798"/>
    <property type="match status" value="1"/>
</dbReference>
<dbReference type="OrthoDB" id="304515at2"/>
<dbReference type="Pfam" id="PF13424">
    <property type="entry name" value="TPR_12"/>
    <property type="match status" value="1"/>
</dbReference>
<feature type="repeat" description="TPR" evidence="3">
    <location>
        <begin position="394"/>
        <end position="427"/>
    </location>
</feature>
<feature type="coiled-coil region" evidence="4">
    <location>
        <begin position="677"/>
        <end position="731"/>
    </location>
</feature>
<feature type="repeat" description="TPR" evidence="3">
    <location>
        <begin position="339"/>
        <end position="372"/>
    </location>
</feature>
<dbReference type="InterPro" id="IPR011990">
    <property type="entry name" value="TPR-like_helical_dom_sf"/>
</dbReference>
<dbReference type="InterPro" id="IPR051685">
    <property type="entry name" value="Ycf3/AcsC/BcsC/TPR_MFPF"/>
</dbReference>
<dbReference type="InterPro" id="IPR019734">
    <property type="entry name" value="TPR_rpt"/>
</dbReference>
<dbReference type="Proteomes" id="UP000323176">
    <property type="component" value="Unassembled WGS sequence"/>
</dbReference>
<dbReference type="SUPFAM" id="SSF48452">
    <property type="entry name" value="TPR-like"/>
    <property type="match status" value="2"/>
</dbReference>
<evidence type="ECO:0000313" key="6">
    <source>
        <dbReference type="Proteomes" id="UP000323176"/>
    </source>
</evidence>
<dbReference type="SUPFAM" id="SSF48439">
    <property type="entry name" value="Protein prenylyltransferase"/>
    <property type="match status" value="1"/>
</dbReference>
<comment type="caution">
    <text evidence="5">The sequence shown here is derived from an EMBL/GenBank/DDBJ whole genome shotgun (WGS) entry which is preliminary data.</text>
</comment>
<evidence type="ECO:0000256" key="4">
    <source>
        <dbReference type="SAM" id="Coils"/>
    </source>
</evidence>
<dbReference type="PANTHER" id="PTHR44943">
    <property type="entry name" value="CELLULOSE SYNTHASE OPERON PROTEIN C"/>
    <property type="match status" value="1"/>
</dbReference>
<dbReference type="SMART" id="SM00028">
    <property type="entry name" value="TPR"/>
    <property type="match status" value="11"/>
</dbReference>
<accession>A0A5C8FDC1</accession>
<keyword evidence="1" id="KW-0677">Repeat</keyword>
<dbReference type="Pfam" id="PF13181">
    <property type="entry name" value="TPR_8"/>
    <property type="match status" value="1"/>
</dbReference>
<name>A0A5C8FDC1_BRAPL</name>
<dbReference type="PROSITE" id="PS50005">
    <property type="entry name" value="TPR"/>
    <property type="match status" value="5"/>
</dbReference>
<dbReference type="Gene3D" id="1.25.40.10">
    <property type="entry name" value="Tetratricopeptide repeat domain"/>
    <property type="match status" value="5"/>
</dbReference>
<feature type="repeat" description="TPR" evidence="3">
    <location>
        <begin position="428"/>
        <end position="461"/>
    </location>
</feature>
<keyword evidence="4" id="KW-0175">Coiled coil</keyword>
<dbReference type="EMBL" id="SAXY01000007">
    <property type="protein sequence ID" value="TXJ47071.1"/>
    <property type="molecule type" value="Genomic_DNA"/>
</dbReference>
<keyword evidence="2 3" id="KW-0802">TPR repeat</keyword>
<evidence type="ECO:0000256" key="2">
    <source>
        <dbReference type="ARBA" id="ARBA00022803"/>
    </source>
</evidence>
<evidence type="ECO:0000256" key="3">
    <source>
        <dbReference type="PROSITE-ProRule" id="PRU00339"/>
    </source>
</evidence>
<protein>
    <submittedName>
        <fullName evidence="5">Tetratricopeptide repeat protein</fullName>
    </submittedName>
</protein>
<organism evidence="5 6">
    <name type="scientific">Brachyspira pilosicoli</name>
    <name type="common">Serpulina pilosicoli</name>
    <dbReference type="NCBI Taxonomy" id="52584"/>
    <lineage>
        <taxon>Bacteria</taxon>
        <taxon>Pseudomonadati</taxon>
        <taxon>Spirochaetota</taxon>
        <taxon>Spirochaetia</taxon>
        <taxon>Brachyspirales</taxon>
        <taxon>Brachyspiraceae</taxon>
        <taxon>Brachyspira</taxon>
    </lineage>
</organism>
<feature type="repeat" description="TPR" evidence="3">
    <location>
        <begin position="564"/>
        <end position="597"/>
    </location>
</feature>
<evidence type="ECO:0000313" key="5">
    <source>
        <dbReference type="EMBL" id="TXJ47071.1"/>
    </source>
</evidence>
<dbReference type="AlphaFoldDB" id="A0A5C8FDC1"/>